<dbReference type="Pfam" id="PF00939">
    <property type="entry name" value="Na_sulph_symp"/>
    <property type="match status" value="1"/>
</dbReference>
<evidence type="ECO:0000256" key="3">
    <source>
        <dbReference type="ARBA" id="ARBA00022989"/>
    </source>
</evidence>
<keyword evidence="3 5" id="KW-1133">Transmembrane helix</keyword>
<feature type="transmembrane region" description="Helical" evidence="5">
    <location>
        <begin position="382"/>
        <end position="401"/>
    </location>
</feature>
<feature type="transmembrane region" description="Helical" evidence="5">
    <location>
        <begin position="30"/>
        <end position="50"/>
    </location>
</feature>
<name>C0D5Y7_9FIRM</name>
<dbReference type="GO" id="GO:0022857">
    <property type="term" value="F:transmembrane transporter activity"/>
    <property type="evidence" value="ECO:0007669"/>
    <property type="project" value="InterPro"/>
</dbReference>
<evidence type="ECO:0008006" key="8">
    <source>
        <dbReference type="Google" id="ProtNLM"/>
    </source>
</evidence>
<organism evidence="6 7">
    <name type="scientific">[Clostridium] asparagiforme DSM 15981</name>
    <dbReference type="NCBI Taxonomy" id="518636"/>
    <lineage>
        <taxon>Bacteria</taxon>
        <taxon>Bacillati</taxon>
        <taxon>Bacillota</taxon>
        <taxon>Clostridia</taxon>
        <taxon>Lachnospirales</taxon>
        <taxon>Lachnospiraceae</taxon>
        <taxon>Enterocloster</taxon>
    </lineage>
</organism>
<dbReference type="RefSeq" id="WP_007715370.1">
    <property type="nucleotide sequence ID" value="NZ_CP102272.1"/>
</dbReference>
<evidence type="ECO:0000256" key="4">
    <source>
        <dbReference type="ARBA" id="ARBA00023136"/>
    </source>
</evidence>
<accession>C0D5Y7</accession>
<dbReference type="PANTHER" id="PTHR43652:SF1">
    <property type="entry name" value="RESPONSE REGULATOR"/>
    <property type="match status" value="1"/>
</dbReference>
<feature type="transmembrane region" description="Helical" evidence="5">
    <location>
        <begin position="70"/>
        <end position="93"/>
    </location>
</feature>
<keyword evidence="7" id="KW-1185">Reference proteome</keyword>
<feature type="transmembrane region" description="Helical" evidence="5">
    <location>
        <begin position="296"/>
        <end position="313"/>
    </location>
</feature>
<dbReference type="PANTHER" id="PTHR43652">
    <property type="entry name" value="BASIC AMINO ACID ANTIPORTER YFCC-RELATED"/>
    <property type="match status" value="1"/>
</dbReference>
<feature type="transmembrane region" description="Helical" evidence="5">
    <location>
        <begin position="205"/>
        <end position="223"/>
    </location>
</feature>
<dbReference type="Proteomes" id="UP000004756">
    <property type="component" value="Unassembled WGS sequence"/>
</dbReference>
<feature type="transmembrane region" description="Helical" evidence="5">
    <location>
        <begin position="255"/>
        <end position="276"/>
    </location>
</feature>
<protein>
    <recommendedName>
        <fullName evidence="8">Citrate transporter</fullName>
    </recommendedName>
</protein>
<evidence type="ECO:0000256" key="1">
    <source>
        <dbReference type="ARBA" id="ARBA00004141"/>
    </source>
</evidence>
<evidence type="ECO:0000313" key="7">
    <source>
        <dbReference type="Proteomes" id="UP000004756"/>
    </source>
</evidence>
<dbReference type="AlphaFoldDB" id="C0D5Y7"/>
<sequence length="404" mass="42923">MAITALLTMAALILTNCLDGATALAGFSNTNTVIICGMFVVSAALGKTSFVDKLSTWVIRISGGSFKKAWLGYIILAVLLTNFVTSPMVAFAIVCPLCNQMCKSYKISPSKVMFALAVVCIGCCAILPFGYSITATGQYNGYLEAYNFTGIAIQATDFTKARWPMLLIIPAWAYFIAPKIAPDQPVIPIVDEVGSGSEKKCLKPLADKAGVIIFFVTIILLIFNSQIGIAPWKVCLVAGVMEVVFGVLSEKEAILSMNLSVAFIYSGALALANALQATGAGEVVGGWLSTAVGGTHNNYILGALFFIIPFILTQFMLNQGVMNIFVPICLLTCQSLGGNPVGLMILVTAGCLTAFLTPLATPAIPMCMGAGGYDIKCLFKQGWLISVVLMVCYVIYTMTVMPAF</sequence>
<comment type="caution">
    <text evidence="6">The sequence shown here is derived from an EMBL/GenBank/DDBJ whole genome shotgun (WGS) entry which is preliminary data.</text>
</comment>
<dbReference type="GO" id="GO:0005886">
    <property type="term" value="C:plasma membrane"/>
    <property type="evidence" value="ECO:0007669"/>
    <property type="project" value="TreeGrafter"/>
</dbReference>
<dbReference type="InterPro" id="IPR001898">
    <property type="entry name" value="SLC13A/DASS"/>
</dbReference>
<evidence type="ECO:0000256" key="5">
    <source>
        <dbReference type="SAM" id="Phobius"/>
    </source>
</evidence>
<evidence type="ECO:0000256" key="2">
    <source>
        <dbReference type="ARBA" id="ARBA00022692"/>
    </source>
</evidence>
<feature type="transmembrane region" description="Helical" evidence="5">
    <location>
        <begin position="113"/>
        <end position="133"/>
    </location>
</feature>
<proteinExistence type="predicted"/>
<evidence type="ECO:0000313" key="6">
    <source>
        <dbReference type="EMBL" id="EEG53231.1"/>
    </source>
</evidence>
<feature type="transmembrane region" description="Helical" evidence="5">
    <location>
        <begin position="343"/>
        <end position="361"/>
    </location>
</feature>
<reference evidence="6 7" key="1">
    <citation type="submission" date="2009-01" db="EMBL/GenBank/DDBJ databases">
        <authorList>
            <person name="Fulton L."/>
            <person name="Clifton S."/>
            <person name="Fulton B."/>
            <person name="Xu J."/>
            <person name="Minx P."/>
            <person name="Pepin K.H."/>
            <person name="Johnson M."/>
            <person name="Bhonagiri V."/>
            <person name="Nash W.E."/>
            <person name="Mardis E.R."/>
            <person name="Wilson R.K."/>
        </authorList>
    </citation>
    <scope>NUCLEOTIDE SEQUENCE [LARGE SCALE GENOMIC DNA]</scope>
    <source>
        <strain evidence="6 7">DSM 15981</strain>
    </source>
</reference>
<dbReference type="InterPro" id="IPR051679">
    <property type="entry name" value="DASS-Related_Transporters"/>
</dbReference>
<reference evidence="6 7" key="2">
    <citation type="submission" date="2009-02" db="EMBL/GenBank/DDBJ databases">
        <title>Draft genome sequence of Clostridium asparagiforme (DSM 15981).</title>
        <authorList>
            <person name="Sudarsanam P."/>
            <person name="Ley R."/>
            <person name="Guruge J."/>
            <person name="Turnbaugh P.J."/>
            <person name="Mahowald M."/>
            <person name="Liep D."/>
            <person name="Gordon J."/>
        </authorList>
    </citation>
    <scope>NUCLEOTIDE SEQUENCE [LARGE SCALE GENOMIC DNA]</scope>
    <source>
        <strain evidence="6 7">DSM 15981</strain>
    </source>
</reference>
<dbReference type="EMBL" id="ACCJ01000387">
    <property type="protein sequence ID" value="EEG53231.1"/>
    <property type="molecule type" value="Genomic_DNA"/>
</dbReference>
<keyword evidence="2 5" id="KW-0812">Transmembrane</keyword>
<gene>
    <name evidence="6" type="ORF">CLOSTASPAR_04683</name>
</gene>
<keyword evidence="4 5" id="KW-0472">Membrane</keyword>
<comment type="subcellular location">
    <subcellularLocation>
        <location evidence="1">Membrane</location>
        <topology evidence="1">Multi-pass membrane protein</topology>
    </subcellularLocation>
</comment>
<dbReference type="HOGENOM" id="CLU_005170_6_4_9"/>